<dbReference type="AlphaFoldDB" id="A0AA39ZYX4"/>
<name>A0AA39ZYX4_9PEZI</name>
<evidence type="ECO:0000313" key="1">
    <source>
        <dbReference type="EMBL" id="KAK0706180.1"/>
    </source>
</evidence>
<evidence type="ECO:0008006" key="3">
    <source>
        <dbReference type="Google" id="ProtNLM"/>
    </source>
</evidence>
<sequence length="169" mass="18637">MNEAFPPGLPRAPDPLPQNCHIKKPRLIWYDRIRQGTQLNAIVEAVLLQAAVCELLVKHPHPNIAAYLGCQVSQGRITGLCFAAYQCTLMPQVNRAPASSDVMLDGRGEAVIIDFGSCKRVGESLEGASRTYERYDERVGTARLQNDLDALAEMRTRLGDGARPFLFGE</sequence>
<protein>
    <recommendedName>
        <fullName evidence="3">Protein kinase domain-containing protein</fullName>
    </recommendedName>
</protein>
<keyword evidence="2" id="KW-1185">Reference proteome</keyword>
<proteinExistence type="predicted"/>
<reference evidence="1" key="1">
    <citation type="submission" date="2023-06" db="EMBL/GenBank/DDBJ databases">
        <title>Genome-scale phylogeny and comparative genomics of the fungal order Sordariales.</title>
        <authorList>
            <consortium name="Lawrence Berkeley National Laboratory"/>
            <person name="Hensen N."/>
            <person name="Bonometti L."/>
            <person name="Westerberg I."/>
            <person name="Brannstrom I.O."/>
            <person name="Guillou S."/>
            <person name="Cros-Aarteil S."/>
            <person name="Calhoun S."/>
            <person name="Haridas S."/>
            <person name="Kuo A."/>
            <person name="Mondo S."/>
            <person name="Pangilinan J."/>
            <person name="Riley R."/>
            <person name="LaButti K."/>
            <person name="Andreopoulos B."/>
            <person name="Lipzen A."/>
            <person name="Chen C."/>
            <person name="Yanf M."/>
            <person name="Daum C."/>
            <person name="Ng V."/>
            <person name="Clum A."/>
            <person name="Steindorff A."/>
            <person name="Ohm R."/>
            <person name="Martin F."/>
            <person name="Silar P."/>
            <person name="Natvig D."/>
            <person name="Lalanne C."/>
            <person name="Gautier V."/>
            <person name="Ament-velasquez S.L."/>
            <person name="Kruys A."/>
            <person name="Hutchinson M.I."/>
            <person name="Powell A.J."/>
            <person name="Barry K."/>
            <person name="Miller A.N."/>
            <person name="Grigoriev I.V."/>
            <person name="Debuchy R."/>
            <person name="Gladieux P."/>
            <person name="Thoren M.H."/>
            <person name="Johannesson H."/>
        </authorList>
    </citation>
    <scope>NUCLEOTIDE SEQUENCE</scope>
    <source>
        <strain evidence="1">SMH2392-1A</strain>
    </source>
</reference>
<dbReference type="InterPro" id="IPR011009">
    <property type="entry name" value="Kinase-like_dom_sf"/>
</dbReference>
<gene>
    <name evidence="1" type="ORF">B0T26DRAFT_755705</name>
</gene>
<dbReference type="RefSeq" id="XP_060291274.1">
    <property type="nucleotide sequence ID" value="XM_060445998.1"/>
</dbReference>
<evidence type="ECO:0000313" key="2">
    <source>
        <dbReference type="Proteomes" id="UP001172101"/>
    </source>
</evidence>
<dbReference type="SUPFAM" id="SSF56112">
    <property type="entry name" value="Protein kinase-like (PK-like)"/>
    <property type="match status" value="1"/>
</dbReference>
<accession>A0AA39ZYX4</accession>
<organism evidence="1 2">
    <name type="scientific">Lasiosphaeria miniovina</name>
    <dbReference type="NCBI Taxonomy" id="1954250"/>
    <lineage>
        <taxon>Eukaryota</taxon>
        <taxon>Fungi</taxon>
        <taxon>Dikarya</taxon>
        <taxon>Ascomycota</taxon>
        <taxon>Pezizomycotina</taxon>
        <taxon>Sordariomycetes</taxon>
        <taxon>Sordariomycetidae</taxon>
        <taxon>Sordariales</taxon>
        <taxon>Lasiosphaeriaceae</taxon>
        <taxon>Lasiosphaeria</taxon>
    </lineage>
</organism>
<dbReference type="Proteomes" id="UP001172101">
    <property type="component" value="Unassembled WGS sequence"/>
</dbReference>
<comment type="caution">
    <text evidence="1">The sequence shown here is derived from an EMBL/GenBank/DDBJ whole genome shotgun (WGS) entry which is preliminary data.</text>
</comment>
<dbReference type="EMBL" id="JAUIRO010000007">
    <property type="protein sequence ID" value="KAK0706180.1"/>
    <property type="molecule type" value="Genomic_DNA"/>
</dbReference>
<dbReference type="GeneID" id="85329268"/>